<protein>
    <recommendedName>
        <fullName evidence="3">DUF4192 family protein</fullName>
    </recommendedName>
</protein>
<proteinExistence type="predicted"/>
<reference evidence="1 2" key="1">
    <citation type="submission" date="2019-09" db="EMBL/GenBank/DDBJ databases">
        <title>Phylogenetic characterization of a novel taxon of the genus Bifidobacterium: Bifidobacterium choloepi sp. nov.</title>
        <authorList>
            <person name="Modesto M."/>
            <person name="Satti M."/>
        </authorList>
    </citation>
    <scope>NUCLEOTIDE SEQUENCE [LARGE SCALE GENOMIC DNA]</scope>
    <source>
        <strain evidence="1 2">BRDM6</strain>
    </source>
</reference>
<evidence type="ECO:0000313" key="1">
    <source>
        <dbReference type="EMBL" id="NEG70137.1"/>
    </source>
</evidence>
<accession>A0A6I5N0M9</accession>
<dbReference type="Proteomes" id="UP000469292">
    <property type="component" value="Unassembled WGS sequence"/>
</dbReference>
<keyword evidence="2" id="KW-1185">Reference proteome</keyword>
<comment type="caution">
    <text evidence="1">The sequence shown here is derived from an EMBL/GenBank/DDBJ whole genome shotgun (WGS) entry which is preliminary data.</text>
</comment>
<dbReference type="AlphaFoldDB" id="A0A6I5N0M9"/>
<evidence type="ECO:0000313" key="2">
    <source>
        <dbReference type="Proteomes" id="UP000469292"/>
    </source>
</evidence>
<name>A0A6I5N0M9_9BIFI</name>
<dbReference type="EMBL" id="VYSG01000002">
    <property type="protein sequence ID" value="NEG70137.1"/>
    <property type="molecule type" value="Genomic_DNA"/>
</dbReference>
<sequence length="269" mass="29241">MTEATERERGGDGTATAPTCDRIAAEFRQIRLERGYAQAVRSVFAEPLDHWLAAIGDNTDGGPAATTMTTATMRRLATAMKLALPIRDAIVVSMVADPAMWNRDLLLDVAAHPRGCAQVNTMRELLADAFAATDVAGRMPRCDRGVRLLDRIADTVMRPYVDEPYAVAAYVAWWRGEAEAWRYVWRSLVANRGNTLAPIVMQALICGVYPKNAEHADHGDPGAHHCRILRRDPNPGEHESVAVSVLDTGLEICMVGDPRAAMGVPGGRG</sequence>
<organism evidence="1 2">
    <name type="scientific">Bifidobacterium choloepi</name>
    <dbReference type="NCBI Taxonomy" id="2614131"/>
    <lineage>
        <taxon>Bacteria</taxon>
        <taxon>Bacillati</taxon>
        <taxon>Actinomycetota</taxon>
        <taxon>Actinomycetes</taxon>
        <taxon>Bifidobacteriales</taxon>
        <taxon>Bifidobacteriaceae</taxon>
        <taxon>Bifidobacterium</taxon>
    </lineage>
</organism>
<evidence type="ECO:0008006" key="3">
    <source>
        <dbReference type="Google" id="ProtNLM"/>
    </source>
</evidence>
<dbReference type="RefSeq" id="WP_163227734.1">
    <property type="nucleotide sequence ID" value="NZ_VYSG01000002.1"/>
</dbReference>
<gene>
    <name evidence="1" type="ORF">F6S87_05940</name>
</gene>